<dbReference type="Proteomes" id="UP001163223">
    <property type="component" value="Chromosome"/>
</dbReference>
<name>A0ACD4NQ23_9HYPH</name>
<dbReference type="EMBL" id="CP113520">
    <property type="protein sequence ID" value="WAJ28889.1"/>
    <property type="molecule type" value="Genomic_DNA"/>
</dbReference>
<sequence>MRRIVDLYFALLRVSIALLLAAMVMLVFGNVVLRYALNSGITVSEELSRLAFVWLIFLGAAVALREHAHIGIDTLIRAVPAKAAKPLVLLGYLLMILACVLLLEGAFAQATLTWSAVTPAAGISMAWFMIPALIFSVTALVLLGAETVAILAGRIDVASAALVRESEDLLPPSSPGLPAPAAPSGAPGLGR</sequence>
<keyword evidence="2" id="KW-1185">Reference proteome</keyword>
<proteinExistence type="predicted"/>
<reference evidence="1" key="1">
    <citation type="submission" date="2022-11" db="EMBL/GenBank/DDBJ databases">
        <title>beta-Carotene-producing bacterium, Jeongeuplla avenae sp. nov., alleviates the salt stress of Arabidopsis seedlings.</title>
        <authorList>
            <person name="Jiang L."/>
            <person name="Lee J."/>
        </authorList>
    </citation>
    <scope>NUCLEOTIDE SEQUENCE</scope>
    <source>
        <strain evidence="1">DY_R2A_6</strain>
    </source>
</reference>
<evidence type="ECO:0000313" key="2">
    <source>
        <dbReference type="Proteomes" id="UP001163223"/>
    </source>
</evidence>
<accession>A0ACD4NQ23</accession>
<gene>
    <name evidence="1" type="ORF">OXU80_01140</name>
</gene>
<organism evidence="1 2">
    <name type="scientific">Antarcticirhabdus aurantiaca</name>
    <dbReference type="NCBI Taxonomy" id="2606717"/>
    <lineage>
        <taxon>Bacteria</taxon>
        <taxon>Pseudomonadati</taxon>
        <taxon>Pseudomonadota</taxon>
        <taxon>Alphaproteobacteria</taxon>
        <taxon>Hyphomicrobiales</taxon>
        <taxon>Aurantimonadaceae</taxon>
        <taxon>Antarcticirhabdus</taxon>
    </lineage>
</organism>
<protein>
    <submittedName>
        <fullName evidence="1">TRAP transporter small permease</fullName>
    </submittedName>
</protein>
<evidence type="ECO:0000313" key="1">
    <source>
        <dbReference type="EMBL" id="WAJ28889.1"/>
    </source>
</evidence>